<dbReference type="PANTHER" id="PTHR11106:SF27">
    <property type="entry name" value="MACRO DOMAIN-CONTAINING PROTEIN"/>
    <property type="match status" value="1"/>
</dbReference>
<organism evidence="2 3">
    <name type="scientific">Haematococcus lacustris</name>
    <name type="common">Green alga</name>
    <name type="synonym">Haematococcus pluvialis</name>
    <dbReference type="NCBI Taxonomy" id="44745"/>
    <lineage>
        <taxon>Eukaryota</taxon>
        <taxon>Viridiplantae</taxon>
        <taxon>Chlorophyta</taxon>
        <taxon>core chlorophytes</taxon>
        <taxon>Chlorophyceae</taxon>
        <taxon>CS clade</taxon>
        <taxon>Chlamydomonadales</taxon>
        <taxon>Haematococcaceae</taxon>
        <taxon>Haematococcus</taxon>
    </lineage>
</organism>
<dbReference type="SUPFAM" id="SSF52949">
    <property type="entry name" value="Macro domain-like"/>
    <property type="match status" value="1"/>
</dbReference>
<dbReference type="InterPro" id="IPR002589">
    <property type="entry name" value="Macro_dom"/>
</dbReference>
<sequence length="46" mass="4740">MRMLGGGGVDGAIHRAAGPELLEACRAVPEIRPGVRCPTGEARITP</sequence>
<dbReference type="Proteomes" id="UP000485058">
    <property type="component" value="Unassembled WGS sequence"/>
</dbReference>
<evidence type="ECO:0000313" key="2">
    <source>
        <dbReference type="EMBL" id="GFH14182.1"/>
    </source>
</evidence>
<dbReference type="Pfam" id="PF01661">
    <property type="entry name" value="Macro"/>
    <property type="match status" value="1"/>
</dbReference>
<gene>
    <name evidence="2" type="ORF">HaLaN_10188</name>
</gene>
<evidence type="ECO:0000259" key="1">
    <source>
        <dbReference type="PROSITE" id="PS51154"/>
    </source>
</evidence>
<accession>A0A699ZF49</accession>
<comment type="caution">
    <text evidence="2">The sequence shown here is derived from an EMBL/GenBank/DDBJ whole genome shotgun (WGS) entry which is preliminary data.</text>
</comment>
<dbReference type="InterPro" id="IPR043472">
    <property type="entry name" value="Macro_dom-like"/>
</dbReference>
<evidence type="ECO:0000313" key="3">
    <source>
        <dbReference type="Proteomes" id="UP000485058"/>
    </source>
</evidence>
<dbReference type="PANTHER" id="PTHR11106">
    <property type="entry name" value="GANGLIOSIDE INDUCED DIFFERENTIATION ASSOCIATED PROTEIN 2-RELATED"/>
    <property type="match status" value="1"/>
</dbReference>
<feature type="non-terminal residue" evidence="2">
    <location>
        <position position="1"/>
    </location>
</feature>
<reference evidence="2 3" key="1">
    <citation type="submission" date="2020-02" db="EMBL/GenBank/DDBJ databases">
        <title>Draft genome sequence of Haematococcus lacustris strain NIES-144.</title>
        <authorList>
            <person name="Morimoto D."/>
            <person name="Nakagawa S."/>
            <person name="Yoshida T."/>
            <person name="Sawayama S."/>
        </authorList>
    </citation>
    <scope>NUCLEOTIDE SEQUENCE [LARGE SCALE GENOMIC DNA]</scope>
    <source>
        <strain evidence="2 3">NIES-144</strain>
    </source>
</reference>
<dbReference type="EMBL" id="BLLF01000696">
    <property type="protein sequence ID" value="GFH14182.1"/>
    <property type="molecule type" value="Genomic_DNA"/>
</dbReference>
<proteinExistence type="predicted"/>
<feature type="domain" description="Macro" evidence="1">
    <location>
        <begin position="1"/>
        <end position="46"/>
    </location>
</feature>
<name>A0A699ZF49_HAELA</name>
<dbReference type="PROSITE" id="PS51154">
    <property type="entry name" value="MACRO"/>
    <property type="match status" value="1"/>
</dbReference>
<dbReference type="AlphaFoldDB" id="A0A699ZF49"/>
<protein>
    <submittedName>
        <fullName evidence="2">Putative Macro domain-containing protein</fullName>
    </submittedName>
</protein>
<keyword evidence="3" id="KW-1185">Reference proteome</keyword>
<dbReference type="Gene3D" id="3.40.220.10">
    <property type="entry name" value="Leucine Aminopeptidase, subunit E, domain 1"/>
    <property type="match status" value="1"/>
</dbReference>